<proteinExistence type="predicted"/>
<dbReference type="InterPro" id="IPR036188">
    <property type="entry name" value="FAD/NAD-bd_sf"/>
</dbReference>
<dbReference type="PANTHER" id="PTHR10632:SF2">
    <property type="entry name" value="SULFIDE:QUINONE OXIDOREDUCTASE, MITOCHONDRIAL"/>
    <property type="match status" value="1"/>
</dbReference>
<dbReference type="PANTHER" id="PTHR10632">
    <property type="entry name" value="SULFIDE:QUINONE OXIDOREDUCTASE"/>
    <property type="match status" value="1"/>
</dbReference>
<dbReference type="GO" id="GO:0070224">
    <property type="term" value="F:sulfide:quinone oxidoreductase activity"/>
    <property type="evidence" value="ECO:0007669"/>
    <property type="project" value="TreeGrafter"/>
</dbReference>
<dbReference type="Gene3D" id="3.50.50.100">
    <property type="match status" value="1"/>
</dbReference>
<sequence length="258" mass="29206">MHQAIPRDTRWIKDSVAAFDPPANKVITATGKETQARLGTFSGRLHRGVWRDFWTLEWSPFVTMTVSLHRHVILVRREERVDSDLPALIRIPFGLPPPLGAARSGETTAFEPEVGKVTYDYLVISMGVTLRYDLLNGALDALKEDPRVCSNYSPEYMLKTLRAFENFKTGTAVFTFPNPPIKCAGAPLKAMYLFEDYLRRRDRQKDAKILYFTPAKALFSVPKYAKCLSAICDERGIKYSLGHKVIEVSLVSFIFLSP</sequence>
<dbReference type="GO" id="GO:0005739">
    <property type="term" value="C:mitochondrion"/>
    <property type="evidence" value="ECO:0007669"/>
    <property type="project" value="TreeGrafter"/>
</dbReference>
<gene>
    <name evidence="1" type="ORF">SSLN_LOCUS323</name>
</gene>
<reference evidence="3" key="1">
    <citation type="submission" date="2016-06" db="UniProtKB">
        <authorList>
            <consortium name="WormBaseParasite"/>
        </authorList>
    </citation>
    <scope>IDENTIFICATION</scope>
</reference>
<dbReference type="STRING" id="70667.A0A183S7X5"/>
<evidence type="ECO:0000313" key="2">
    <source>
        <dbReference type="Proteomes" id="UP000275846"/>
    </source>
</evidence>
<dbReference type="AlphaFoldDB" id="A0A183S7X5"/>
<organism evidence="3">
    <name type="scientific">Schistocephalus solidus</name>
    <name type="common">Tapeworm</name>
    <dbReference type="NCBI Taxonomy" id="70667"/>
    <lineage>
        <taxon>Eukaryota</taxon>
        <taxon>Metazoa</taxon>
        <taxon>Spiralia</taxon>
        <taxon>Lophotrochozoa</taxon>
        <taxon>Platyhelminthes</taxon>
        <taxon>Cestoda</taxon>
        <taxon>Eucestoda</taxon>
        <taxon>Diphyllobothriidea</taxon>
        <taxon>Diphyllobothriidae</taxon>
        <taxon>Schistocephalus</taxon>
    </lineage>
</organism>
<dbReference type="OrthoDB" id="5376590at2759"/>
<dbReference type="Proteomes" id="UP000275846">
    <property type="component" value="Unassembled WGS sequence"/>
</dbReference>
<reference evidence="1 2" key="2">
    <citation type="submission" date="2018-11" db="EMBL/GenBank/DDBJ databases">
        <authorList>
            <consortium name="Pathogen Informatics"/>
        </authorList>
    </citation>
    <scope>NUCLEOTIDE SEQUENCE [LARGE SCALE GENOMIC DNA]</scope>
    <source>
        <strain evidence="1 2">NST_G2</strain>
    </source>
</reference>
<protein>
    <submittedName>
        <fullName evidence="1 3">Uncharacterized protein</fullName>
    </submittedName>
</protein>
<accession>A0A183S7X5</accession>
<dbReference type="EMBL" id="UYSU01000204">
    <property type="protein sequence ID" value="VDL85417.1"/>
    <property type="molecule type" value="Genomic_DNA"/>
</dbReference>
<dbReference type="InterPro" id="IPR015904">
    <property type="entry name" value="Sulphide_quinone_reductase"/>
</dbReference>
<dbReference type="GO" id="GO:0071949">
    <property type="term" value="F:FAD binding"/>
    <property type="evidence" value="ECO:0007669"/>
    <property type="project" value="TreeGrafter"/>
</dbReference>
<keyword evidence="2" id="KW-1185">Reference proteome</keyword>
<evidence type="ECO:0000313" key="3">
    <source>
        <dbReference type="WBParaSite" id="SSLN_0000034001-mRNA-1"/>
    </source>
</evidence>
<dbReference type="SUPFAM" id="SSF51905">
    <property type="entry name" value="FAD/NAD(P)-binding domain"/>
    <property type="match status" value="1"/>
</dbReference>
<dbReference type="GO" id="GO:0070221">
    <property type="term" value="P:sulfide oxidation, using sulfide:quinone oxidoreductase"/>
    <property type="evidence" value="ECO:0007669"/>
    <property type="project" value="TreeGrafter"/>
</dbReference>
<evidence type="ECO:0000313" key="1">
    <source>
        <dbReference type="EMBL" id="VDL85417.1"/>
    </source>
</evidence>
<name>A0A183S7X5_SCHSO</name>
<dbReference type="WBParaSite" id="SSLN_0000034001-mRNA-1">
    <property type="protein sequence ID" value="SSLN_0000034001-mRNA-1"/>
    <property type="gene ID" value="SSLN_0000034001"/>
</dbReference>